<sequence length="342" mass="38365">MKHQIRPHPEGRLQCTGCRAAFATEEGTRTSKFECPRVPLAHGHRYEREHVLYPFSYDRGDGYGPDRLCDVIDCPLCVGHACDCDVCTDRLEAPSLKVLNDSQENGNRKRSPNWEEVEKVEDLKDMLAKVKPGDWVTAFGKDTRGHEVTRTGTLLAEPQEMKATHNGVKVKAIRACVGEKGTDPATRQTWTTLIPDHGFIRKTEPPKAGEWIHGEIRNIPAVRSSRLEVNARILFGGKGGKRSTEPSDGGTLAEISYAGSGRYEVKAVESGEVIFTGTLQSQVWWAYAPEENEHQDQKPEADEEHQDATEVDYGKPVYHVETGKLVGYWTLKKFTHIEEIRD</sequence>
<proteinExistence type="predicted"/>
<dbReference type="EMBL" id="CP163432">
    <property type="protein sequence ID" value="XDQ12190.1"/>
    <property type="molecule type" value="Genomic_DNA"/>
</dbReference>
<organism evidence="1">
    <name type="scientific">Streptomyces sp. R11</name>
    <dbReference type="NCBI Taxonomy" id="3238625"/>
    <lineage>
        <taxon>Bacteria</taxon>
        <taxon>Bacillati</taxon>
        <taxon>Actinomycetota</taxon>
        <taxon>Actinomycetes</taxon>
        <taxon>Kitasatosporales</taxon>
        <taxon>Streptomycetaceae</taxon>
        <taxon>Streptomyces</taxon>
    </lineage>
</organism>
<gene>
    <name evidence="1" type="ORF">AB5J55_22385</name>
</gene>
<accession>A0AB39N0T1</accession>
<dbReference type="RefSeq" id="WP_369272376.1">
    <property type="nucleotide sequence ID" value="NZ_CP163432.1"/>
</dbReference>
<reference evidence="1" key="1">
    <citation type="submission" date="2024-07" db="EMBL/GenBank/DDBJ databases">
        <authorList>
            <person name="Yu S.T."/>
        </authorList>
    </citation>
    <scope>NUCLEOTIDE SEQUENCE</scope>
    <source>
        <strain evidence="1">R11</strain>
    </source>
</reference>
<dbReference type="AlphaFoldDB" id="A0AB39N0T1"/>
<protein>
    <submittedName>
        <fullName evidence="1">Uncharacterized protein</fullName>
    </submittedName>
</protein>
<evidence type="ECO:0000313" key="1">
    <source>
        <dbReference type="EMBL" id="XDQ12190.1"/>
    </source>
</evidence>
<name>A0AB39N0T1_9ACTN</name>